<comment type="catalytic activity">
    <reaction evidence="9">
        <text>4-amino-4-deoxychorismate = 4-aminobenzoate + pyruvate + H(+)</text>
        <dbReference type="Rhea" id="RHEA:16201"/>
        <dbReference type="ChEBI" id="CHEBI:15361"/>
        <dbReference type="ChEBI" id="CHEBI:15378"/>
        <dbReference type="ChEBI" id="CHEBI:17836"/>
        <dbReference type="ChEBI" id="CHEBI:58406"/>
        <dbReference type="EC" id="4.1.3.38"/>
    </reaction>
</comment>
<protein>
    <recommendedName>
        <fullName evidence="8 10">Aminodeoxychorismate lyase</fullName>
        <ecNumber evidence="8 10">4.1.3.38</ecNumber>
    </recommendedName>
</protein>
<evidence type="ECO:0000256" key="4">
    <source>
        <dbReference type="ARBA" id="ARBA00022898"/>
    </source>
</evidence>
<sequence length="273" mass="30177">MGTEASPEAWPLDDRGVAYGDGLFETVLVRDGVPLLWEAHLARLARGCQALGFPIPVQHRLAAPLVDAPEGLAVLKLMLTRGSGGRGYAPPESPRPRLRWQLSPFAPDTSRWKAGVRVRHCRLRLGLQPALAGLKHLNRLENVLARDEWSDAEIAEGLLCDSEGRLVEATCMNVFWQRDGRLETPRLTRCGVAGTLRTELLERLSIDEVDAFPEVLLSAEAVWLGNSVQGVWPVTRLDGTGGELLRRWSIGADHRRLQALAHEPLGYPTRLDD</sequence>
<organism evidence="11 12">
    <name type="scientific">Halomonas lysinitropha</name>
    <dbReference type="NCBI Taxonomy" id="2607506"/>
    <lineage>
        <taxon>Bacteria</taxon>
        <taxon>Pseudomonadati</taxon>
        <taxon>Pseudomonadota</taxon>
        <taxon>Gammaproteobacteria</taxon>
        <taxon>Oceanospirillales</taxon>
        <taxon>Halomonadaceae</taxon>
        <taxon>Halomonas</taxon>
    </lineage>
</organism>
<dbReference type="PANTHER" id="PTHR42743">
    <property type="entry name" value="AMINO-ACID AMINOTRANSFERASE"/>
    <property type="match status" value="1"/>
</dbReference>
<dbReference type="PANTHER" id="PTHR42743:SF2">
    <property type="entry name" value="AMINODEOXYCHORISMATE LYASE"/>
    <property type="match status" value="1"/>
</dbReference>
<evidence type="ECO:0000256" key="1">
    <source>
        <dbReference type="ARBA" id="ARBA00001933"/>
    </source>
</evidence>
<dbReference type="GO" id="GO:0008153">
    <property type="term" value="P:4-aminobenzoate biosynthetic process"/>
    <property type="evidence" value="ECO:0007669"/>
    <property type="project" value="UniProtKB-UniRule"/>
</dbReference>
<evidence type="ECO:0000313" key="12">
    <source>
        <dbReference type="Proteomes" id="UP000326725"/>
    </source>
</evidence>
<keyword evidence="12" id="KW-1185">Reference proteome</keyword>
<dbReference type="CDD" id="cd01559">
    <property type="entry name" value="ADCL_like"/>
    <property type="match status" value="1"/>
</dbReference>
<comment type="subunit">
    <text evidence="3">Homodimer.</text>
</comment>
<name>A0A5K1I8J4_9GAMM</name>
<evidence type="ECO:0000256" key="8">
    <source>
        <dbReference type="ARBA" id="ARBA00035676"/>
    </source>
</evidence>
<dbReference type="InterPro" id="IPR036038">
    <property type="entry name" value="Aminotransferase-like"/>
</dbReference>
<dbReference type="InterPro" id="IPR043132">
    <property type="entry name" value="BCAT-like_C"/>
</dbReference>
<dbReference type="Gene3D" id="3.30.470.10">
    <property type="match status" value="1"/>
</dbReference>
<proteinExistence type="inferred from homology"/>
<dbReference type="RefSeq" id="WP_151444057.1">
    <property type="nucleotide sequence ID" value="NZ_CABVOU010000039.1"/>
</dbReference>
<dbReference type="GO" id="GO:0008696">
    <property type="term" value="F:4-amino-4-deoxychorismate lyase activity"/>
    <property type="evidence" value="ECO:0007669"/>
    <property type="project" value="UniProtKB-UniRule"/>
</dbReference>
<comment type="cofactor">
    <cofactor evidence="1">
        <name>pyridoxal 5'-phosphate</name>
        <dbReference type="ChEBI" id="CHEBI:597326"/>
    </cofactor>
</comment>
<dbReference type="GO" id="GO:0005829">
    <property type="term" value="C:cytosol"/>
    <property type="evidence" value="ECO:0007669"/>
    <property type="project" value="TreeGrafter"/>
</dbReference>
<dbReference type="GO" id="GO:0046656">
    <property type="term" value="P:folic acid biosynthetic process"/>
    <property type="evidence" value="ECO:0007669"/>
    <property type="project" value="UniProtKB-KW"/>
</dbReference>
<evidence type="ECO:0000313" key="11">
    <source>
        <dbReference type="EMBL" id="VVZ96240.1"/>
    </source>
</evidence>
<dbReference type="EC" id="4.1.3.38" evidence="8 10"/>
<dbReference type="InterPro" id="IPR050571">
    <property type="entry name" value="Class-IV_PLP-Dep_Aminotrnsfr"/>
</dbReference>
<dbReference type="SUPFAM" id="SSF56752">
    <property type="entry name" value="D-aminoacid aminotransferase-like PLP-dependent enzymes"/>
    <property type="match status" value="1"/>
</dbReference>
<reference evidence="11 12" key="1">
    <citation type="submission" date="2019-09" db="EMBL/GenBank/DDBJ databases">
        <authorList>
            <person name="Criscuolo A."/>
        </authorList>
    </citation>
    <scope>NUCLEOTIDE SEQUENCE [LARGE SCALE GENOMIC DNA]</scope>
    <source>
        <strain evidence="12">3(2)</strain>
    </source>
</reference>
<keyword evidence="6 11" id="KW-0456">Lyase</keyword>
<evidence type="ECO:0000256" key="10">
    <source>
        <dbReference type="NCBIfam" id="TIGR03461"/>
    </source>
</evidence>
<evidence type="ECO:0000256" key="3">
    <source>
        <dbReference type="ARBA" id="ARBA00011738"/>
    </source>
</evidence>
<dbReference type="NCBIfam" id="TIGR03461">
    <property type="entry name" value="pabC_Proteo"/>
    <property type="match status" value="1"/>
</dbReference>
<accession>A0A5K1I8J4</accession>
<keyword evidence="4" id="KW-0663">Pyridoxal phosphate</keyword>
<evidence type="ECO:0000256" key="9">
    <source>
        <dbReference type="ARBA" id="ARBA00049529"/>
    </source>
</evidence>
<dbReference type="InterPro" id="IPR017824">
    <property type="entry name" value="Aminodeoxychorismate_lyase_IV"/>
</dbReference>
<evidence type="ECO:0000256" key="6">
    <source>
        <dbReference type="ARBA" id="ARBA00023239"/>
    </source>
</evidence>
<dbReference type="Proteomes" id="UP000326725">
    <property type="component" value="Unassembled WGS sequence"/>
</dbReference>
<dbReference type="Pfam" id="PF01063">
    <property type="entry name" value="Aminotran_4"/>
    <property type="match status" value="1"/>
</dbReference>
<gene>
    <name evidence="11" type="primary">pabC</name>
    <name evidence="11" type="ORF">HALO32_02336</name>
</gene>
<dbReference type="GO" id="GO:0030170">
    <property type="term" value="F:pyridoxal phosphate binding"/>
    <property type="evidence" value="ECO:0007669"/>
    <property type="project" value="InterPro"/>
</dbReference>
<dbReference type="InterPro" id="IPR043131">
    <property type="entry name" value="BCAT-like_N"/>
</dbReference>
<evidence type="ECO:0000256" key="7">
    <source>
        <dbReference type="ARBA" id="ARBA00035633"/>
    </source>
</evidence>
<evidence type="ECO:0000256" key="2">
    <source>
        <dbReference type="ARBA" id="ARBA00009320"/>
    </source>
</evidence>
<dbReference type="Gene3D" id="3.20.10.10">
    <property type="entry name" value="D-amino Acid Aminotransferase, subunit A, domain 2"/>
    <property type="match status" value="1"/>
</dbReference>
<dbReference type="AlphaFoldDB" id="A0A5K1I8J4"/>
<dbReference type="EMBL" id="CABVOU010000039">
    <property type="protein sequence ID" value="VVZ96240.1"/>
    <property type="molecule type" value="Genomic_DNA"/>
</dbReference>
<keyword evidence="5" id="KW-0289">Folate biosynthesis</keyword>
<evidence type="ECO:0000256" key="5">
    <source>
        <dbReference type="ARBA" id="ARBA00022909"/>
    </source>
</evidence>
<comment type="similarity">
    <text evidence="2">Belongs to the class-IV pyridoxal-phosphate-dependent aminotransferase family.</text>
</comment>
<comment type="pathway">
    <text evidence="7">Cofactor biosynthesis; tetrahydrofolate biosynthesis; 4-aminobenzoate from chorismate: step 2/2.</text>
</comment>
<dbReference type="InterPro" id="IPR001544">
    <property type="entry name" value="Aminotrans_IV"/>
</dbReference>